<evidence type="ECO:0000313" key="2">
    <source>
        <dbReference type="Proteomes" id="UP000003094"/>
    </source>
</evidence>
<organism evidence="1 2">
    <name type="scientific">Paenibacillus vortex V453</name>
    <dbReference type="NCBI Taxonomy" id="715225"/>
    <lineage>
        <taxon>Bacteria</taxon>
        <taxon>Bacillati</taxon>
        <taxon>Bacillota</taxon>
        <taxon>Bacilli</taxon>
        <taxon>Bacillales</taxon>
        <taxon>Paenibacillaceae</taxon>
        <taxon>Paenibacillus</taxon>
    </lineage>
</organism>
<dbReference type="EMBL" id="ADHJ01000055">
    <property type="protein sequence ID" value="EFU38176.1"/>
    <property type="molecule type" value="Genomic_DNA"/>
</dbReference>
<protein>
    <submittedName>
        <fullName evidence="1">Uncharacterized protein</fullName>
    </submittedName>
</protein>
<dbReference type="RefSeq" id="WP_006213043.1">
    <property type="nucleotide sequence ID" value="NZ_ADHJ01000055.1"/>
</dbReference>
<dbReference type="AlphaFoldDB" id="A0A2R9SLE0"/>
<sequence>MALTSLAGISLRKGDMTQAIQKVTDSLGINKHYMPSIKLLLDITKNTSFKDAFEFISKTWEISSLDDLKEMIGVLYKLRHPLLYGFCELYNHNVDKSILAAGYLYSKRYNEAASIWYEIEHIVDVDELEDVMLCSILTKDKVLIQKYKHKFSLREKDYKLIIRCLEREELNNNHWAKDLEQLLVRFFEKLIQLHEFDTIDYFVSQMTSYNLQFSFAKILANYGFNDIAINIMDLQLPNVDRDALVWIADQLAAVGNYNESMRFYEFANEQESTFNVLESMYQICIKNNDSYKLFNLIQAMKNSTPKSKWANKLEHYNFLSR</sequence>
<evidence type="ECO:0000313" key="1">
    <source>
        <dbReference type="EMBL" id="EFU38176.1"/>
    </source>
</evidence>
<reference evidence="1 2" key="1">
    <citation type="journal article" date="2010" name="BMC Genomics">
        <title>Genome sequence of the pattern forming Paenibacillus vortex bacterium reveals potential for thriving in complex environments.</title>
        <authorList>
            <person name="Sirota-Madi A."/>
            <person name="Olender T."/>
            <person name="Helman Y."/>
            <person name="Ingham C."/>
            <person name="Brainis I."/>
            <person name="Roth D."/>
            <person name="Hagi E."/>
            <person name="Brodsky L."/>
            <person name="Leshkowitz D."/>
            <person name="Galatenko V."/>
            <person name="Nikolaev V."/>
            <person name="Mugasimangalam R.C."/>
            <person name="Bransburg-Zabary S."/>
            <person name="Gutnick D.L."/>
            <person name="Lancet D."/>
            <person name="Ben-Jacob E."/>
        </authorList>
    </citation>
    <scope>NUCLEOTIDE SEQUENCE [LARGE SCALE GENOMIC DNA]</scope>
    <source>
        <strain evidence="1 2">V453</strain>
    </source>
</reference>
<accession>A0A2R9SLE0</accession>
<dbReference type="KEGG" id="pvo:PVOR_31749"/>
<comment type="caution">
    <text evidence="1">The sequence shown here is derived from an EMBL/GenBank/DDBJ whole genome shotgun (WGS) entry which is preliminary data.</text>
</comment>
<name>A0A2R9SLE0_9BACL</name>
<keyword evidence="2" id="KW-1185">Reference proteome</keyword>
<dbReference type="Proteomes" id="UP000003094">
    <property type="component" value="Unassembled WGS sequence"/>
</dbReference>
<proteinExistence type="predicted"/>
<gene>
    <name evidence="1" type="ORF">PVOR_31749</name>
</gene>